<name>A0A1J6K896_NICAT</name>
<dbReference type="SUPFAM" id="SSF51735">
    <property type="entry name" value="NAD(P)-binding Rossmann-fold domains"/>
    <property type="match status" value="1"/>
</dbReference>
<proteinExistence type="inferred from homology"/>
<protein>
    <recommendedName>
        <fullName evidence="4">Fatty acyl-CoA reductase</fullName>
        <ecNumber evidence="4">1.2.1.84</ecNumber>
    </recommendedName>
</protein>
<keyword evidence="3 4" id="KW-0443">Lipid metabolism</keyword>
<keyword evidence="2 4" id="KW-0444">Lipid biosynthesis</keyword>
<dbReference type="Pfam" id="PF07993">
    <property type="entry name" value="NAD_binding_4"/>
    <property type="match status" value="1"/>
</dbReference>
<dbReference type="GO" id="GO:0080019">
    <property type="term" value="F:alcohol-forming very long-chain fatty acyl-CoA reductase activity"/>
    <property type="evidence" value="ECO:0007669"/>
    <property type="project" value="InterPro"/>
</dbReference>
<dbReference type="Proteomes" id="UP000187609">
    <property type="component" value="Unassembled WGS sequence"/>
</dbReference>
<dbReference type="OrthoDB" id="429813at2759"/>
<accession>A0A1J6K896</accession>
<keyword evidence="8" id="KW-1185">Reference proteome</keyword>
<feature type="domain" description="Thioester reductase (TE)" evidence="6">
    <location>
        <begin position="17"/>
        <end position="316"/>
    </location>
</feature>
<organism evidence="7 8">
    <name type="scientific">Nicotiana attenuata</name>
    <name type="common">Coyote tobacco</name>
    <dbReference type="NCBI Taxonomy" id="49451"/>
    <lineage>
        <taxon>Eukaryota</taxon>
        <taxon>Viridiplantae</taxon>
        <taxon>Streptophyta</taxon>
        <taxon>Embryophyta</taxon>
        <taxon>Tracheophyta</taxon>
        <taxon>Spermatophyta</taxon>
        <taxon>Magnoliopsida</taxon>
        <taxon>eudicotyledons</taxon>
        <taxon>Gunneridae</taxon>
        <taxon>Pentapetalae</taxon>
        <taxon>asterids</taxon>
        <taxon>lamiids</taxon>
        <taxon>Solanales</taxon>
        <taxon>Solanaceae</taxon>
        <taxon>Nicotianoideae</taxon>
        <taxon>Nicotianeae</taxon>
        <taxon>Nicotiana</taxon>
    </lineage>
</organism>
<feature type="domain" description="Fatty acyl-CoA reductase C-terminal" evidence="5">
    <location>
        <begin position="392"/>
        <end position="488"/>
    </location>
</feature>
<evidence type="ECO:0000259" key="6">
    <source>
        <dbReference type="Pfam" id="PF07993"/>
    </source>
</evidence>
<comment type="catalytic activity">
    <reaction evidence="4">
        <text>a long-chain fatty acyl-CoA + 2 NADPH + 2 H(+) = a long-chain primary fatty alcohol + 2 NADP(+) + CoA</text>
        <dbReference type="Rhea" id="RHEA:52716"/>
        <dbReference type="ChEBI" id="CHEBI:15378"/>
        <dbReference type="ChEBI" id="CHEBI:57287"/>
        <dbReference type="ChEBI" id="CHEBI:57783"/>
        <dbReference type="ChEBI" id="CHEBI:58349"/>
        <dbReference type="ChEBI" id="CHEBI:77396"/>
        <dbReference type="ChEBI" id="CHEBI:83139"/>
        <dbReference type="EC" id="1.2.1.84"/>
    </reaction>
</comment>
<dbReference type="CDD" id="cd05236">
    <property type="entry name" value="FAR-N_SDR_e"/>
    <property type="match status" value="1"/>
</dbReference>
<dbReference type="PANTHER" id="PTHR11011:SF86">
    <property type="entry name" value="FATTY ACYL-COA REDUCTASE"/>
    <property type="match status" value="1"/>
</dbReference>
<evidence type="ECO:0000256" key="2">
    <source>
        <dbReference type="ARBA" id="ARBA00022516"/>
    </source>
</evidence>
<dbReference type="GO" id="GO:0035336">
    <property type="term" value="P:long-chain fatty-acyl-CoA metabolic process"/>
    <property type="evidence" value="ECO:0007669"/>
    <property type="project" value="TreeGrafter"/>
</dbReference>
<dbReference type="InterPro" id="IPR026055">
    <property type="entry name" value="FAR"/>
</dbReference>
<sequence length="488" mass="55774">MESCCINQFLEGKTIFITGATGYLAKILIEKILRVQPNVKKLYLLIRAPDSNSAKERFNNEVIKTDLFRVLREKLGANLHSLIQDKVFPVPGDIACDNLGINSDMQDEMCREIDIIVNSAATTRFDERYDTAIRINAFGTLNVLKFSRQCSKLKMLLHVSTAYVCGEKEGLILEKPLHYGETLNGGSQLDIEVEQKLVEETLKDLKARNAAEKEVTLAMRVLGIERAKIHGWPNTYSFTKAMGEMLLGHLKEDLHLIILRPTIISSTYKEPFPGWNEGLRTMDTFIVGYGKGKQNVAMGDRESILDVIPADMVVNSVIAAMVAHRNRSSHTAIYHISSSRTNPLKNTDIMQFSAEYFKKNPWINERGTPVKVKKFHLLDGMASLHKYIAIHYMPLLKILKWANLILCQRLQTLHSNLERRINRVIRLAELYKPYTLFKGIFNDTNAEMLRMATTESNADDTFNFDPRTIQWEKYFKEIHIPGLVKYVF</sequence>
<dbReference type="STRING" id="49451.A0A1J6K896"/>
<dbReference type="Gramene" id="OIT21232">
    <property type="protein sequence ID" value="OIT21232"/>
    <property type="gene ID" value="A4A49_35284"/>
</dbReference>
<evidence type="ECO:0000256" key="4">
    <source>
        <dbReference type="RuleBase" id="RU363097"/>
    </source>
</evidence>
<dbReference type="GO" id="GO:0010345">
    <property type="term" value="P:suberin biosynthetic process"/>
    <property type="evidence" value="ECO:0007669"/>
    <property type="project" value="TreeGrafter"/>
</dbReference>
<dbReference type="InterPro" id="IPR036291">
    <property type="entry name" value="NAD(P)-bd_dom_sf"/>
</dbReference>
<dbReference type="EC" id="1.2.1.84" evidence="4"/>
<comment type="caution">
    <text evidence="7">The sequence shown here is derived from an EMBL/GenBank/DDBJ whole genome shotgun (WGS) entry which is preliminary data.</text>
</comment>
<dbReference type="GeneID" id="109219178"/>
<gene>
    <name evidence="7" type="primary">FAR3_2</name>
    <name evidence="7" type="ORF">A4A49_35284</name>
</gene>
<dbReference type="EMBL" id="MJEQ01004495">
    <property type="protein sequence ID" value="OIT21232.1"/>
    <property type="molecule type" value="Genomic_DNA"/>
</dbReference>
<dbReference type="CDD" id="cd09071">
    <property type="entry name" value="FAR_C"/>
    <property type="match status" value="1"/>
</dbReference>
<comment type="function">
    <text evidence="4">Catalyzes the reduction of fatty acyl-CoA to fatty alcohols.</text>
</comment>
<evidence type="ECO:0000313" key="8">
    <source>
        <dbReference type="Proteomes" id="UP000187609"/>
    </source>
</evidence>
<comment type="similarity">
    <text evidence="1 4">Belongs to the fatty acyl-CoA reductase family.</text>
</comment>
<dbReference type="InterPro" id="IPR013120">
    <property type="entry name" value="FAR_NAD-bd"/>
</dbReference>
<dbReference type="AlphaFoldDB" id="A0A1J6K896"/>
<keyword evidence="4" id="KW-0521">NADP</keyword>
<dbReference type="KEGG" id="nau:109219178"/>
<reference evidence="7" key="1">
    <citation type="submission" date="2016-11" db="EMBL/GenBank/DDBJ databases">
        <title>The genome of Nicotiana attenuata.</title>
        <authorList>
            <person name="Xu S."/>
            <person name="Brockmoeller T."/>
            <person name="Gaquerel E."/>
            <person name="Navarro A."/>
            <person name="Kuhl H."/>
            <person name="Gase K."/>
            <person name="Ling Z."/>
            <person name="Zhou W."/>
            <person name="Kreitzer C."/>
            <person name="Stanke M."/>
            <person name="Tang H."/>
            <person name="Lyons E."/>
            <person name="Pandey P."/>
            <person name="Pandey S.P."/>
            <person name="Timmermann B."/>
            <person name="Baldwin I.T."/>
        </authorList>
    </citation>
    <scope>NUCLEOTIDE SEQUENCE [LARGE SCALE GENOMIC DNA]</scope>
    <source>
        <strain evidence="7">UT</strain>
    </source>
</reference>
<evidence type="ECO:0000259" key="5">
    <source>
        <dbReference type="Pfam" id="PF03015"/>
    </source>
</evidence>
<dbReference type="PANTHER" id="PTHR11011">
    <property type="entry name" value="MALE STERILITY PROTEIN 2-RELATED"/>
    <property type="match status" value="1"/>
</dbReference>
<dbReference type="InterPro" id="IPR033640">
    <property type="entry name" value="FAR_C"/>
</dbReference>
<dbReference type="GO" id="GO:0102965">
    <property type="term" value="F:alcohol-forming long-chain fatty acyl-CoA reductase activity"/>
    <property type="evidence" value="ECO:0007669"/>
    <property type="project" value="UniProtKB-EC"/>
</dbReference>
<evidence type="ECO:0000256" key="1">
    <source>
        <dbReference type="ARBA" id="ARBA00005928"/>
    </source>
</evidence>
<evidence type="ECO:0000313" key="7">
    <source>
        <dbReference type="EMBL" id="OIT21232.1"/>
    </source>
</evidence>
<dbReference type="OMA" id="WYPFLHT"/>
<dbReference type="Gene3D" id="3.40.50.720">
    <property type="entry name" value="NAD(P)-binding Rossmann-like Domain"/>
    <property type="match status" value="1"/>
</dbReference>
<dbReference type="Pfam" id="PF03015">
    <property type="entry name" value="Sterile"/>
    <property type="match status" value="1"/>
</dbReference>
<keyword evidence="4" id="KW-0560">Oxidoreductase</keyword>
<dbReference type="SMR" id="A0A1J6K896"/>
<evidence type="ECO:0000256" key="3">
    <source>
        <dbReference type="ARBA" id="ARBA00023098"/>
    </source>
</evidence>